<keyword evidence="1" id="KW-0812">Transmembrane</keyword>
<name>A0A645I2X7_9ZZZZ</name>
<organism evidence="2">
    <name type="scientific">bioreactor metagenome</name>
    <dbReference type="NCBI Taxonomy" id="1076179"/>
    <lineage>
        <taxon>unclassified sequences</taxon>
        <taxon>metagenomes</taxon>
        <taxon>ecological metagenomes</taxon>
    </lineage>
</organism>
<protein>
    <submittedName>
        <fullName evidence="2">Uncharacterized protein</fullName>
    </submittedName>
</protein>
<comment type="caution">
    <text evidence="2">The sequence shown here is derived from an EMBL/GenBank/DDBJ whole genome shotgun (WGS) entry which is preliminary data.</text>
</comment>
<accession>A0A645I2X7</accession>
<feature type="transmembrane region" description="Helical" evidence="1">
    <location>
        <begin position="53"/>
        <end position="77"/>
    </location>
</feature>
<gene>
    <name evidence="2" type="ORF">SDC9_189418</name>
</gene>
<dbReference type="AlphaFoldDB" id="A0A645I2X7"/>
<keyword evidence="1" id="KW-0472">Membrane</keyword>
<reference evidence="2" key="1">
    <citation type="submission" date="2019-08" db="EMBL/GenBank/DDBJ databases">
        <authorList>
            <person name="Kucharzyk K."/>
            <person name="Murdoch R.W."/>
            <person name="Higgins S."/>
            <person name="Loffler F."/>
        </authorList>
    </citation>
    <scope>NUCLEOTIDE SEQUENCE</scope>
</reference>
<keyword evidence="1" id="KW-1133">Transmembrane helix</keyword>
<sequence>MVAVNVQWDILVRHIFSNTDSKIPLKINGVMREYTIPEAQRLIDPYFNQFKTYVFKALLLGLFSSLLLVFGLIYYWFSYGKQVMADEQIRGSELKTNDELINKYEITEVLVRIN</sequence>
<dbReference type="EMBL" id="VSSQ01099192">
    <property type="protein sequence ID" value="MPN41863.1"/>
    <property type="molecule type" value="Genomic_DNA"/>
</dbReference>
<evidence type="ECO:0000256" key="1">
    <source>
        <dbReference type="SAM" id="Phobius"/>
    </source>
</evidence>
<evidence type="ECO:0000313" key="2">
    <source>
        <dbReference type="EMBL" id="MPN41863.1"/>
    </source>
</evidence>
<proteinExistence type="predicted"/>